<name>D5A7M0_DROME</name>
<organism evidence="1">
    <name type="scientific">Drosophila melanogaster</name>
    <name type="common">Fruit fly</name>
    <dbReference type="NCBI Taxonomy" id="7227"/>
    <lineage>
        <taxon>Eukaryota</taxon>
        <taxon>Metazoa</taxon>
        <taxon>Ecdysozoa</taxon>
        <taxon>Arthropoda</taxon>
        <taxon>Hexapoda</taxon>
        <taxon>Insecta</taxon>
        <taxon>Pterygota</taxon>
        <taxon>Neoptera</taxon>
        <taxon>Endopterygota</taxon>
        <taxon>Diptera</taxon>
        <taxon>Brachycera</taxon>
        <taxon>Muscomorpha</taxon>
        <taxon>Ephydroidea</taxon>
        <taxon>Drosophilidae</taxon>
        <taxon>Drosophila</taxon>
        <taxon>Sophophora</taxon>
    </lineage>
</organism>
<reference evidence="1" key="1">
    <citation type="submission" date="2010-03" db="EMBL/GenBank/DDBJ databases">
        <authorList>
            <person name="Carlson J."/>
            <person name="Booth B."/>
            <person name="Frise E."/>
            <person name="Sandler J."/>
            <person name="Wan K."/>
            <person name="Yu C."/>
            <person name="Celniker S."/>
        </authorList>
    </citation>
    <scope>NUCLEOTIDE SEQUENCE</scope>
</reference>
<proteinExistence type="evidence at transcript level"/>
<sequence>MINSGISLSTTNVCYTNCTFATNYVRSLLTPLSSQQEKSFLTSQKRKRERKSERAVEKTKQTCFCHLRKLMHDSWERVGTRKARGLQKADAAYLDSS</sequence>
<protein>
    <submittedName>
        <fullName evidence="2">MIP20163p</fullName>
    </submittedName>
    <submittedName>
        <fullName evidence="1">MIP20311p</fullName>
    </submittedName>
</protein>
<dbReference type="EMBL" id="BT122151">
    <property type="protein sequence ID" value="ADE21094.1"/>
    <property type="molecule type" value="mRNA"/>
</dbReference>
<dbReference type="EMBL" id="BT122147">
    <property type="protein sequence ID" value="ADE21090.1"/>
    <property type="molecule type" value="mRNA"/>
</dbReference>
<dbReference type="AlphaFoldDB" id="D5A7M0"/>
<accession>D5A7M0</accession>
<evidence type="ECO:0000313" key="2">
    <source>
        <dbReference type="EMBL" id="ADE21094.1"/>
    </source>
</evidence>
<evidence type="ECO:0000313" key="1">
    <source>
        <dbReference type="EMBL" id="ADE21090.1"/>
    </source>
</evidence>